<keyword evidence="2" id="KW-1133">Transmembrane helix</keyword>
<feature type="transmembrane region" description="Helical" evidence="2">
    <location>
        <begin position="121"/>
        <end position="141"/>
    </location>
</feature>
<keyword evidence="2" id="KW-0472">Membrane</keyword>
<dbReference type="PANTHER" id="PTHR34700">
    <property type="entry name" value="POTASSIUM BINDING PROTEIN KBP"/>
    <property type="match status" value="1"/>
</dbReference>
<dbReference type="InterPro" id="IPR005158">
    <property type="entry name" value="BTAD"/>
</dbReference>
<dbReference type="InterPro" id="IPR018392">
    <property type="entry name" value="LysM"/>
</dbReference>
<dbReference type="InterPro" id="IPR036388">
    <property type="entry name" value="WH-like_DNA-bd_sf"/>
</dbReference>
<name>A0A6J7FM93_9ZZZZ</name>
<dbReference type="GO" id="GO:0006355">
    <property type="term" value="P:regulation of DNA-templated transcription"/>
    <property type="evidence" value="ECO:0007669"/>
    <property type="project" value="InterPro"/>
</dbReference>
<proteinExistence type="predicted"/>
<sequence>MSRTLSRHQSPAPRAGRTGRPLTDRLRGLLSLLVLLALLFGVPAALIALRGNPLPDADLNAGVLLDVLTRPDDGSLFLAALTWVAWIGWASFALSVLVEVPAQVRGLPSPHLPALGLQQRTASALVASATLLFTVPLTALANPALAAPAPAATAAGASAPSPSPSTPATLDAAPRAQNSETSSAAALSSPPTAAPTYTVLAGDSLWKIAADQLGDGGRYLEIAQLNYGAPQPDGLQLTTDHWLRPGWTLTLPADATVRPADTSAPAGQVVVEPDDTLWDIAAETLGDGSRYDEIAAASTALQPDGDRLTHPDFIRPGWQLTVPGATAATPDQPPIKPPFPAGPVDPPAIEQPPPSIDGTAGQYTEPTAPADTEASSDAELGEAAPDPTDGPAQHIDVDDDDLVNVVRTAGGVGALLAAGLLTLLGGRRVRQQRRRRPGQRIAMPPTDLAPTELDLRLVENPDALARVDQVLRTLSVLLGEVGRSLPSLRLARLHAQQLELYLAEPLTLPAPFTCTADPAVWTLDSDAPLLPTTELANVPAPYPSLVTIGHDLDGAHVLVDLEHLGALVVDGEADRSIAVLAALAAELATSRWADDLQVTLVGCLPTLPTALGTGRVRHATSLEELLPALEHRAADVRNALAGQQLDDLLTARTAAPRLERARDAWTPEIMLVAGPVDPATRARLDEVLHHLPRVGVAAVIAGPSGPSEWTLHLGAETGPDAAAVLAPVNLALRPQVLTSTDLDQLLGLLAVADQPPTAPAGGAPAPDEHEPAVSELGSRLREDLEPQIDADATPTTTGAVVFLPVPPEPPTAEVTTGTAGYGDLDGHNSSDESSPVLDGASSTATADVDAAEAIEPTPLVQVLGPVEIRHARGAVEPSKRRQLTEIAAFLALHPGADHHGLSEAIWPGARAVENTRNTALSKLRRWLGVDDSGDDYVPRVVEDGYRLHPHVRTDWHLWQDLLSGSPQQASTATLAAALDLVQGKPFAGVNPRRYAWAEPDRQEMISAIVDVAHELARRALLDGNAPLARRAAAAGLHADPGAELLWRDALKAEWLAGDLTGLATTADRLSALADELGDDLEPETLELLDELLGRPTRRQVGT</sequence>
<dbReference type="Gene3D" id="3.10.350.10">
    <property type="entry name" value="LysM domain"/>
    <property type="match status" value="2"/>
</dbReference>
<dbReference type="EMBL" id="CAFBMQ010000001">
    <property type="protein sequence ID" value="CAB4896732.1"/>
    <property type="molecule type" value="Genomic_DNA"/>
</dbReference>
<dbReference type="CDD" id="cd00118">
    <property type="entry name" value="LysM"/>
    <property type="match status" value="2"/>
</dbReference>
<feature type="transmembrane region" description="Helical" evidence="2">
    <location>
        <begin position="76"/>
        <end position="100"/>
    </location>
</feature>
<organism evidence="4">
    <name type="scientific">freshwater metagenome</name>
    <dbReference type="NCBI Taxonomy" id="449393"/>
    <lineage>
        <taxon>unclassified sequences</taxon>
        <taxon>metagenomes</taxon>
        <taxon>ecological metagenomes</taxon>
    </lineage>
</organism>
<reference evidence="4" key="1">
    <citation type="submission" date="2020-05" db="EMBL/GenBank/DDBJ databases">
        <authorList>
            <person name="Chiriac C."/>
            <person name="Salcher M."/>
            <person name="Ghai R."/>
            <person name="Kavagutti S V."/>
        </authorList>
    </citation>
    <scope>NUCLEOTIDE SEQUENCE</scope>
</reference>
<evidence type="ECO:0000259" key="3">
    <source>
        <dbReference type="PROSITE" id="PS51782"/>
    </source>
</evidence>
<feature type="compositionally biased region" description="Pro residues" evidence="1">
    <location>
        <begin position="331"/>
        <end position="355"/>
    </location>
</feature>
<feature type="transmembrane region" description="Helical" evidence="2">
    <location>
        <begin position="29"/>
        <end position="49"/>
    </location>
</feature>
<dbReference type="SUPFAM" id="SSF46894">
    <property type="entry name" value="C-terminal effector domain of the bipartite response regulators"/>
    <property type="match status" value="1"/>
</dbReference>
<gene>
    <name evidence="4" type="ORF">UFOPK3609_00060</name>
</gene>
<dbReference type="SMART" id="SM01043">
    <property type="entry name" value="BTAD"/>
    <property type="match status" value="1"/>
</dbReference>
<dbReference type="InterPro" id="IPR011990">
    <property type="entry name" value="TPR-like_helical_dom_sf"/>
</dbReference>
<dbReference type="Gene3D" id="1.25.40.10">
    <property type="entry name" value="Tetratricopeptide repeat domain"/>
    <property type="match status" value="1"/>
</dbReference>
<evidence type="ECO:0000313" key="4">
    <source>
        <dbReference type="EMBL" id="CAB4896732.1"/>
    </source>
</evidence>
<accession>A0A6J7FM93</accession>
<dbReference type="Gene3D" id="1.10.10.10">
    <property type="entry name" value="Winged helix-like DNA-binding domain superfamily/Winged helix DNA-binding domain"/>
    <property type="match status" value="1"/>
</dbReference>
<evidence type="ECO:0000256" key="2">
    <source>
        <dbReference type="SAM" id="Phobius"/>
    </source>
</evidence>
<protein>
    <submittedName>
        <fullName evidence="4">Unannotated protein</fullName>
    </submittedName>
</protein>
<dbReference type="AlphaFoldDB" id="A0A6J7FM93"/>
<feature type="region of interest" description="Disordered" evidence="1">
    <location>
        <begin position="154"/>
        <end position="192"/>
    </location>
</feature>
<dbReference type="PANTHER" id="PTHR34700:SF4">
    <property type="entry name" value="PHAGE-LIKE ELEMENT PBSX PROTEIN XKDP"/>
    <property type="match status" value="1"/>
</dbReference>
<feature type="region of interest" description="Disordered" evidence="1">
    <location>
        <begin position="323"/>
        <end position="396"/>
    </location>
</feature>
<dbReference type="InterPro" id="IPR052196">
    <property type="entry name" value="Bact_Kbp"/>
</dbReference>
<keyword evidence="2" id="KW-0812">Transmembrane</keyword>
<dbReference type="InterPro" id="IPR016032">
    <property type="entry name" value="Sig_transdc_resp-reg_C-effctor"/>
</dbReference>
<feature type="region of interest" description="Disordered" evidence="1">
    <location>
        <begin position="756"/>
        <end position="840"/>
    </location>
</feature>
<evidence type="ECO:0000256" key="1">
    <source>
        <dbReference type="SAM" id="MobiDB-lite"/>
    </source>
</evidence>
<dbReference type="GO" id="GO:0003677">
    <property type="term" value="F:DNA binding"/>
    <property type="evidence" value="ECO:0007669"/>
    <property type="project" value="InterPro"/>
</dbReference>
<dbReference type="Pfam" id="PF01476">
    <property type="entry name" value="LysM"/>
    <property type="match status" value="2"/>
</dbReference>
<dbReference type="InterPro" id="IPR036779">
    <property type="entry name" value="LysM_dom_sf"/>
</dbReference>
<feature type="domain" description="LysM" evidence="3">
    <location>
        <begin position="195"/>
        <end position="251"/>
    </location>
</feature>
<feature type="compositionally biased region" description="Basic and acidic residues" evidence="1">
    <location>
        <begin position="766"/>
        <end position="784"/>
    </location>
</feature>
<feature type="compositionally biased region" description="Low complexity" evidence="1">
    <location>
        <begin position="756"/>
        <end position="765"/>
    </location>
</feature>
<dbReference type="PROSITE" id="PS51782">
    <property type="entry name" value="LYSM"/>
    <property type="match status" value="1"/>
</dbReference>
<feature type="region of interest" description="Disordered" evidence="1">
    <location>
        <begin position="1"/>
        <end position="20"/>
    </location>
</feature>